<evidence type="ECO:0000313" key="3">
    <source>
        <dbReference type="Proteomes" id="UP001158067"/>
    </source>
</evidence>
<feature type="transmembrane region" description="Helical" evidence="1">
    <location>
        <begin position="36"/>
        <end position="54"/>
    </location>
</feature>
<dbReference type="InterPro" id="IPR037185">
    <property type="entry name" value="EmrE-like"/>
</dbReference>
<keyword evidence="1" id="KW-1133">Transmembrane helix</keyword>
<feature type="transmembrane region" description="Helical" evidence="1">
    <location>
        <begin position="158"/>
        <end position="175"/>
    </location>
</feature>
<dbReference type="RefSeq" id="WP_283434301.1">
    <property type="nucleotide sequence ID" value="NZ_FXUG01000013.1"/>
</dbReference>
<keyword evidence="3" id="KW-1185">Reference proteome</keyword>
<evidence type="ECO:0008006" key="4">
    <source>
        <dbReference type="Google" id="ProtNLM"/>
    </source>
</evidence>
<feature type="transmembrane region" description="Helical" evidence="1">
    <location>
        <begin position="6"/>
        <end position="24"/>
    </location>
</feature>
<comment type="caution">
    <text evidence="2">The sequence shown here is derived from an EMBL/GenBank/DDBJ whole genome shotgun (WGS) entry which is preliminary data.</text>
</comment>
<feature type="transmembrane region" description="Helical" evidence="1">
    <location>
        <begin position="256"/>
        <end position="275"/>
    </location>
</feature>
<keyword evidence="1" id="KW-0812">Transmembrane</keyword>
<dbReference type="SUPFAM" id="SSF103481">
    <property type="entry name" value="Multidrug resistance efflux transporter EmrE"/>
    <property type="match status" value="1"/>
</dbReference>
<dbReference type="Proteomes" id="UP001158067">
    <property type="component" value="Unassembled WGS sequence"/>
</dbReference>
<protein>
    <recommendedName>
        <fullName evidence="4">EamA domain-containing protein</fullName>
    </recommendedName>
</protein>
<organism evidence="2 3">
    <name type="scientific">Neorhodopirellula lusitana</name>
    <dbReference type="NCBI Taxonomy" id="445327"/>
    <lineage>
        <taxon>Bacteria</taxon>
        <taxon>Pseudomonadati</taxon>
        <taxon>Planctomycetota</taxon>
        <taxon>Planctomycetia</taxon>
        <taxon>Pirellulales</taxon>
        <taxon>Pirellulaceae</taxon>
        <taxon>Neorhodopirellula</taxon>
    </lineage>
</organism>
<accession>A0ABY1QH25</accession>
<sequence>MISSGTFWCSLAAAIIYTIGLLFLKRSTLWNPGPWRMTLLTNAITALVFAPMLLWGKPINDFTMLWQPLVVALCFVIGQIFVVLAVTQGDVSIATPVLGLKILFVAGQLLLFAGQVPSAWIWPAGVLAVLAVACLSYQGGDRLVSSREHRTSFWGGRVGLTTTYALIAAFAYAGLDSMVQLWSPAFSVQTFMPVAMIFAAVISLAMIPVLEGRYRDIPRPAWPWLVTGGFLTGLQAVFLSYAIGTWGQAAGANVVYSSRGLWSVVAVVTVGSYFSKTEFTAPRSVKAMRLIGAALITLAIAMLL</sequence>
<feature type="transmembrane region" description="Helical" evidence="1">
    <location>
        <begin position="222"/>
        <end position="244"/>
    </location>
</feature>
<feature type="transmembrane region" description="Helical" evidence="1">
    <location>
        <begin position="119"/>
        <end position="137"/>
    </location>
</feature>
<feature type="transmembrane region" description="Helical" evidence="1">
    <location>
        <begin position="287"/>
        <end position="303"/>
    </location>
</feature>
<name>A0ABY1QH25_9BACT</name>
<gene>
    <name evidence="2" type="ORF">SAMN06265222_11343</name>
</gene>
<dbReference type="EMBL" id="FXUG01000013">
    <property type="protein sequence ID" value="SMP70427.1"/>
    <property type="molecule type" value="Genomic_DNA"/>
</dbReference>
<proteinExistence type="predicted"/>
<keyword evidence="1" id="KW-0472">Membrane</keyword>
<evidence type="ECO:0000313" key="2">
    <source>
        <dbReference type="EMBL" id="SMP70427.1"/>
    </source>
</evidence>
<reference evidence="2 3" key="1">
    <citation type="submission" date="2017-05" db="EMBL/GenBank/DDBJ databases">
        <authorList>
            <person name="Varghese N."/>
            <person name="Submissions S."/>
        </authorList>
    </citation>
    <scope>NUCLEOTIDE SEQUENCE [LARGE SCALE GENOMIC DNA]</scope>
    <source>
        <strain evidence="2 3">DSM 25457</strain>
    </source>
</reference>
<feature type="transmembrane region" description="Helical" evidence="1">
    <location>
        <begin position="190"/>
        <end position="210"/>
    </location>
</feature>
<evidence type="ECO:0000256" key="1">
    <source>
        <dbReference type="SAM" id="Phobius"/>
    </source>
</evidence>
<feature type="transmembrane region" description="Helical" evidence="1">
    <location>
        <begin position="66"/>
        <end position="86"/>
    </location>
</feature>
<feature type="transmembrane region" description="Helical" evidence="1">
    <location>
        <begin position="93"/>
        <end position="113"/>
    </location>
</feature>